<organism evidence="1 2">
    <name type="scientific">Chaenocephalus aceratus</name>
    <name type="common">Blackfin icefish</name>
    <name type="synonym">Chaenichthys aceratus</name>
    <dbReference type="NCBI Taxonomy" id="36190"/>
    <lineage>
        <taxon>Eukaryota</taxon>
        <taxon>Metazoa</taxon>
        <taxon>Chordata</taxon>
        <taxon>Craniata</taxon>
        <taxon>Vertebrata</taxon>
        <taxon>Euteleostomi</taxon>
        <taxon>Actinopterygii</taxon>
        <taxon>Neopterygii</taxon>
        <taxon>Teleostei</taxon>
        <taxon>Neoteleostei</taxon>
        <taxon>Acanthomorphata</taxon>
        <taxon>Eupercaria</taxon>
        <taxon>Perciformes</taxon>
        <taxon>Notothenioidei</taxon>
        <taxon>Channichthyidae</taxon>
        <taxon>Chaenocephalus</taxon>
    </lineage>
</organism>
<reference evidence="1" key="1">
    <citation type="submission" date="2022-05" db="EMBL/GenBank/DDBJ databases">
        <title>Chromosome-level genome of Chaenocephalus aceratus.</title>
        <authorList>
            <person name="Park H."/>
        </authorList>
    </citation>
    <scope>NUCLEOTIDE SEQUENCE</scope>
    <source>
        <strain evidence="1">KU_202001</strain>
    </source>
</reference>
<dbReference type="EMBL" id="CM043788">
    <property type="protein sequence ID" value="KAI4828397.1"/>
    <property type="molecule type" value="Genomic_DNA"/>
</dbReference>
<keyword evidence="2" id="KW-1185">Reference proteome</keyword>
<name>A0ACB9XPE2_CHAAC</name>
<feature type="non-terminal residue" evidence="1">
    <location>
        <position position="1"/>
    </location>
</feature>
<protein>
    <submittedName>
        <fullName evidence="1">Uncharacterized protein</fullName>
    </submittedName>
</protein>
<dbReference type="Proteomes" id="UP001057452">
    <property type="component" value="Chromosome 4"/>
</dbReference>
<sequence length="111" mass="11627">PSRVSVANGNQIFGTTAVETGKTDSEPALQTFGAVTVRHPQPHTGRLLTTSEQGGASSQGKKAESLTVSRGNLNAAPASSHSFLTDDVHSPLRSPHHDPPVNGNPTLPRER</sequence>
<accession>A0ACB9XPE2</accession>
<gene>
    <name evidence="1" type="ORF">KUCAC02_022493</name>
</gene>
<comment type="caution">
    <text evidence="1">The sequence shown here is derived from an EMBL/GenBank/DDBJ whole genome shotgun (WGS) entry which is preliminary data.</text>
</comment>
<proteinExistence type="predicted"/>
<evidence type="ECO:0000313" key="2">
    <source>
        <dbReference type="Proteomes" id="UP001057452"/>
    </source>
</evidence>
<feature type="non-terminal residue" evidence="1">
    <location>
        <position position="111"/>
    </location>
</feature>
<evidence type="ECO:0000313" key="1">
    <source>
        <dbReference type="EMBL" id="KAI4828397.1"/>
    </source>
</evidence>